<comment type="caution">
    <text evidence="1">The sequence shown here is derived from an EMBL/GenBank/DDBJ whole genome shotgun (WGS) entry which is preliminary data.</text>
</comment>
<evidence type="ECO:0000313" key="1">
    <source>
        <dbReference type="EMBL" id="KAI8044994.1"/>
    </source>
</evidence>
<keyword evidence="2" id="KW-1185">Reference proteome</keyword>
<dbReference type="AlphaFoldDB" id="A0A9P9YXM7"/>
<protein>
    <submittedName>
        <fullName evidence="1">Uncharacterized protein</fullName>
    </submittedName>
</protein>
<accession>A0A9P9YXM7</accession>
<evidence type="ECO:0000313" key="2">
    <source>
        <dbReference type="Proteomes" id="UP001059596"/>
    </source>
</evidence>
<gene>
    <name evidence="1" type="ORF">M5D96_001171</name>
</gene>
<name>A0A9P9YXM7_9MUSC</name>
<reference evidence="1" key="1">
    <citation type="journal article" date="2023" name="Genome Biol. Evol.">
        <title>Long-read-based Genome Assembly of Drosophila gunungcola Reveals Fewer Chemosensory Genes in Flower-breeding Species.</title>
        <authorList>
            <person name="Negi A."/>
            <person name="Liao B.Y."/>
            <person name="Yeh S.D."/>
        </authorList>
    </citation>
    <scope>NUCLEOTIDE SEQUENCE</scope>
    <source>
        <strain evidence="1">Sukarami</strain>
    </source>
</reference>
<organism evidence="1 2">
    <name type="scientific">Drosophila gunungcola</name>
    <name type="common">fruit fly</name>
    <dbReference type="NCBI Taxonomy" id="103775"/>
    <lineage>
        <taxon>Eukaryota</taxon>
        <taxon>Metazoa</taxon>
        <taxon>Ecdysozoa</taxon>
        <taxon>Arthropoda</taxon>
        <taxon>Hexapoda</taxon>
        <taxon>Insecta</taxon>
        <taxon>Pterygota</taxon>
        <taxon>Neoptera</taxon>
        <taxon>Endopterygota</taxon>
        <taxon>Diptera</taxon>
        <taxon>Brachycera</taxon>
        <taxon>Muscomorpha</taxon>
        <taxon>Ephydroidea</taxon>
        <taxon>Drosophilidae</taxon>
        <taxon>Drosophila</taxon>
        <taxon>Sophophora</taxon>
    </lineage>
</organism>
<dbReference type="EMBL" id="JAMKOV010000001">
    <property type="protein sequence ID" value="KAI8044994.1"/>
    <property type="molecule type" value="Genomic_DNA"/>
</dbReference>
<sequence length="34" mass="3852">MCLPAESMRIGLSLSPRQLGLHKTKSFPNIIHFK</sequence>
<proteinExistence type="predicted"/>
<dbReference type="Proteomes" id="UP001059596">
    <property type="component" value="Chromosome 3R"/>
</dbReference>